<gene>
    <name evidence="3" type="ORF">DV515_00018775</name>
</gene>
<feature type="compositionally biased region" description="Pro residues" evidence="1">
    <location>
        <begin position="84"/>
        <end position="93"/>
    </location>
</feature>
<feature type="compositionally biased region" description="Pro residues" evidence="1">
    <location>
        <begin position="112"/>
        <end position="123"/>
    </location>
</feature>
<dbReference type="InterPro" id="IPR003036">
    <property type="entry name" value="Gag_P30"/>
</dbReference>
<feature type="domain" description="Core shell protein Gag P30" evidence="2">
    <location>
        <begin position="211"/>
        <end position="293"/>
    </location>
</feature>
<dbReference type="InterPro" id="IPR050462">
    <property type="entry name" value="Retroviral_Gag-Pol_poly"/>
</dbReference>
<reference evidence="3 4" key="1">
    <citation type="journal article" date="2018" name="Proc. R. Soc. B">
        <title>A non-coding region near Follistatin controls head colour polymorphism in the Gouldian finch.</title>
        <authorList>
            <person name="Toomey M.B."/>
            <person name="Marques C.I."/>
            <person name="Andrade P."/>
            <person name="Araujo P.M."/>
            <person name="Sabatino S."/>
            <person name="Gazda M.A."/>
            <person name="Afonso S."/>
            <person name="Lopes R.J."/>
            <person name="Corbo J.C."/>
            <person name="Carneiro M."/>
        </authorList>
    </citation>
    <scope>NUCLEOTIDE SEQUENCE [LARGE SCALE GENOMIC DNA]</scope>
    <source>
        <strain evidence="3">Red01</strain>
        <tissue evidence="3">Muscle</tissue>
    </source>
</reference>
<dbReference type="Pfam" id="PF02093">
    <property type="entry name" value="Gag_p30"/>
    <property type="match status" value="1"/>
</dbReference>
<evidence type="ECO:0000313" key="4">
    <source>
        <dbReference type="Proteomes" id="UP000276834"/>
    </source>
</evidence>
<organism evidence="3 4">
    <name type="scientific">Chloebia gouldiae</name>
    <name type="common">Gouldian finch</name>
    <name type="synonym">Erythrura gouldiae</name>
    <dbReference type="NCBI Taxonomy" id="44316"/>
    <lineage>
        <taxon>Eukaryota</taxon>
        <taxon>Metazoa</taxon>
        <taxon>Chordata</taxon>
        <taxon>Craniata</taxon>
        <taxon>Vertebrata</taxon>
        <taxon>Euteleostomi</taxon>
        <taxon>Archelosauria</taxon>
        <taxon>Archosauria</taxon>
        <taxon>Dinosauria</taxon>
        <taxon>Saurischia</taxon>
        <taxon>Theropoda</taxon>
        <taxon>Coelurosauria</taxon>
        <taxon>Aves</taxon>
        <taxon>Neognathae</taxon>
        <taxon>Neoaves</taxon>
        <taxon>Telluraves</taxon>
        <taxon>Australaves</taxon>
        <taxon>Passeriformes</taxon>
        <taxon>Passeroidea</taxon>
        <taxon>Passeridae</taxon>
        <taxon>Chloebia</taxon>
    </lineage>
</organism>
<dbReference type="Gene3D" id="1.10.375.10">
    <property type="entry name" value="Human Immunodeficiency Virus Type 1 Capsid Protein"/>
    <property type="match status" value="1"/>
</dbReference>
<dbReference type="InterPro" id="IPR008919">
    <property type="entry name" value="Retrov_capsid_N"/>
</dbReference>
<proteinExistence type="predicted"/>
<evidence type="ECO:0000256" key="1">
    <source>
        <dbReference type="SAM" id="MobiDB-lite"/>
    </source>
</evidence>
<dbReference type="AlphaFoldDB" id="A0A3L8Q7D4"/>
<sequence>MLFGKHKGKWDEVAYIDLFFYLRDKPEWQVECGLMVVKASTSDKCGVCVKEKGCLECLALKASLSRRNDTDVDLQVGPARPREPNPIPAPTPTSSPASPNPILSSPISPTQPFSPYPPLPPSHDPSSPRDDLNLTVIHRMGEDESEGDIDSGDESESAILVSHRTRSWSKPSLVLARKDLGRQKQTVIAPLRQGIEADGPVLVKVPFSPADLVVWKKSAGTYRENPDKVARVVKMIMKTQNPDWDDIQIILDTLMDSTVKEMALKVAKERAREDSRNRLIMGILDDNFPTEDPG</sequence>
<protein>
    <recommendedName>
        <fullName evidence="2">Core shell protein Gag P30 domain-containing protein</fullName>
    </recommendedName>
</protein>
<keyword evidence="4" id="KW-1185">Reference proteome</keyword>
<dbReference type="GO" id="GO:0019068">
    <property type="term" value="P:virion assembly"/>
    <property type="evidence" value="ECO:0007669"/>
    <property type="project" value="InterPro"/>
</dbReference>
<dbReference type="PANTHER" id="PTHR33166">
    <property type="entry name" value="GAG_P30 DOMAIN-CONTAINING PROTEIN"/>
    <property type="match status" value="1"/>
</dbReference>
<dbReference type="OrthoDB" id="9422159at2759"/>
<evidence type="ECO:0000313" key="3">
    <source>
        <dbReference type="EMBL" id="RLV62952.1"/>
    </source>
</evidence>
<dbReference type="Proteomes" id="UP000276834">
    <property type="component" value="Unassembled WGS sequence"/>
</dbReference>
<feature type="region of interest" description="Disordered" evidence="1">
    <location>
        <begin position="68"/>
        <end position="132"/>
    </location>
</feature>
<name>A0A3L8Q7D4_CHLGU</name>
<accession>A0A3L8Q7D4</accession>
<dbReference type="SUPFAM" id="SSF47943">
    <property type="entry name" value="Retrovirus capsid protein, N-terminal core domain"/>
    <property type="match status" value="1"/>
</dbReference>
<evidence type="ECO:0000259" key="2">
    <source>
        <dbReference type="Pfam" id="PF02093"/>
    </source>
</evidence>
<feature type="compositionally biased region" description="Low complexity" evidence="1">
    <location>
        <begin position="94"/>
        <end position="111"/>
    </location>
</feature>
<dbReference type="EMBL" id="QUSF01004614">
    <property type="protein sequence ID" value="RLV62952.1"/>
    <property type="molecule type" value="Genomic_DNA"/>
</dbReference>
<comment type="caution">
    <text evidence="3">The sequence shown here is derived from an EMBL/GenBank/DDBJ whole genome shotgun (WGS) entry which is preliminary data.</text>
</comment>